<feature type="compositionally biased region" description="Basic residues" evidence="4">
    <location>
        <begin position="127"/>
        <end position="142"/>
    </location>
</feature>
<keyword evidence="2" id="KW-0472">Membrane</keyword>
<evidence type="ECO:0000256" key="4">
    <source>
        <dbReference type="SAM" id="MobiDB-lite"/>
    </source>
</evidence>
<dbReference type="GO" id="GO:0005509">
    <property type="term" value="F:calcium ion binding"/>
    <property type="evidence" value="ECO:0007669"/>
    <property type="project" value="UniProtKB-UniRule"/>
</dbReference>
<feature type="compositionally biased region" description="Pro residues" evidence="4">
    <location>
        <begin position="46"/>
        <end position="59"/>
    </location>
</feature>
<evidence type="ECO:0000256" key="3">
    <source>
        <dbReference type="PROSITE-ProRule" id="PRU00043"/>
    </source>
</evidence>
<dbReference type="AlphaFoldDB" id="A0A7J7EPE6"/>
<comment type="subcellular location">
    <subcellularLocation>
        <location evidence="1">Membrane</location>
    </subcellularLocation>
</comment>
<dbReference type="GO" id="GO:0007156">
    <property type="term" value="P:homophilic cell adhesion via plasma membrane adhesion molecules"/>
    <property type="evidence" value="ECO:0007669"/>
    <property type="project" value="InterPro"/>
</dbReference>
<evidence type="ECO:0000259" key="5">
    <source>
        <dbReference type="PROSITE" id="PS50268"/>
    </source>
</evidence>
<dbReference type="Pfam" id="PF00028">
    <property type="entry name" value="Cadherin"/>
    <property type="match status" value="1"/>
</dbReference>
<dbReference type="Gene3D" id="2.60.40.60">
    <property type="entry name" value="Cadherins"/>
    <property type="match status" value="1"/>
</dbReference>
<gene>
    <name evidence="6" type="ORF">HPG69_017356</name>
</gene>
<reference evidence="6 7" key="1">
    <citation type="journal article" date="2020" name="Mol. Biol. Evol.">
        <title>Interspecific Gene Flow and the Evolution of Specialization in Black and White Rhinoceros.</title>
        <authorList>
            <person name="Moodley Y."/>
            <person name="Westbury M.V."/>
            <person name="Russo I.M."/>
            <person name="Gopalakrishnan S."/>
            <person name="Rakotoarivelo A."/>
            <person name="Olsen R.A."/>
            <person name="Prost S."/>
            <person name="Tunstall T."/>
            <person name="Ryder O.A."/>
            <person name="Dalen L."/>
            <person name="Bruford M.W."/>
        </authorList>
    </citation>
    <scope>NUCLEOTIDE SEQUENCE [LARGE SCALE GENOMIC DNA]</scope>
    <source>
        <strain evidence="6">SBR-YM</strain>
        <tissue evidence="6">Skin</tissue>
    </source>
</reference>
<dbReference type="CDD" id="cd11304">
    <property type="entry name" value="Cadherin_repeat"/>
    <property type="match status" value="1"/>
</dbReference>
<feature type="region of interest" description="Disordered" evidence="4">
    <location>
        <begin position="120"/>
        <end position="173"/>
    </location>
</feature>
<keyword evidence="7" id="KW-1185">Reference proteome</keyword>
<comment type="caution">
    <text evidence="6">The sequence shown here is derived from an EMBL/GenBank/DDBJ whole genome shotgun (WGS) entry which is preliminary data.</text>
</comment>
<organism evidence="6 7">
    <name type="scientific">Diceros bicornis minor</name>
    <name type="common">South-central black rhinoceros</name>
    <dbReference type="NCBI Taxonomy" id="77932"/>
    <lineage>
        <taxon>Eukaryota</taxon>
        <taxon>Metazoa</taxon>
        <taxon>Chordata</taxon>
        <taxon>Craniata</taxon>
        <taxon>Vertebrata</taxon>
        <taxon>Euteleostomi</taxon>
        <taxon>Mammalia</taxon>
        <taxon>Eutheria</taxon>
        <taxon>Laurasiatheria</taxon>
        <taxon>Perissodactyla</taxon>
        <taxon>Rhinocerotidae</taxon>
        <taxon>Diceros</taxon>
    </lineage>
</organism>
<dbReference type="InterPro" id="IPR015919">
    <property type="entry name" value="Cadherin-like_sf"/>
</dbReference>
<dbReference type="SUPFAM" id="SSF49313">
    <property type="entry name" value="Cadherin-like"/>
    <property type="match status" value="1"/>
</dbReference>
<proteinExistence type="predicted"/>
<evidence type="ECO:0000313" key="7">
    <source>
        <dbReference type="Proteomes" id="UP000551758"/>
    </source>
</evidence>
<evidence type="ECO:0000256" key="2">
    <source>
        <dbReference type="ARBA" id="ARBA00023136"/>
    </source>
</evidence>
<dbReference type="InterPro" id="IPR002126">
    <property type="entry name" value="Cadherin-like_dom"/>
</dbReference>
<evidence type="ECO:0000256" key="1">
    <source>
        <dbReference type="ARBA" id="ARBA00004370"/>
    </source>
</evidence>
<evidence type="ECO:0000313" key="6">
    <source>
        <dbReference type="EMBL" id="KAF5917464.1"/>
    </source>
</evidence>
<feature type="region of interest" description="Disordered" evidence="4">
    <location>
        <begin position="39"/>
        <end position="59"/>
    </location>
</feature>
<feature type="compositionally biased region" description="Basic and acidic residues" evidence="4">
    <location>
        <begin position="143"/>
        <end position="167"/>
    </location>
</feature>
<dbReference type="EMBL" id="JACDTQ010002544">
    <property type="protein sequence ID" value="KAF5917464.1"/>
    <property type="molecule type" value="Genomic_DNA"/>
</dbReference>
<protein>
    <recommendedName>
        <fullName evidence="5">Cadherin domain-containing protein</fullName>
    </recommendedName>
</protein>
<name>A0A7J7EPE6_DICBM</name>
<sequence length="173" mass="18297">MCWTRAFQARSRRTKAREEGGTKGLFTRQLKSRGLARACCAGGEGRPPPPDPSAPAPPGACLPLLPSSERFAPYAIDRDSDLDQIFDIDADTGAIVTGKGLDRETAGWHNITVLAMEAGEPGERGRCGKGRGLRGGAKRKKLGKDGPRGGEAKADEQEQGSGKDLKPKAQGQS</sequence>
<keyword evidence="3" id="KW-0106">Calcium</keyword>
<feature type="domain" description="Cadherin" evidence="5">
    <location>
        <begin position="74"/>
        <end position="122"/>
    </location>
</feature>
<dbReference type="Proteomes" id="UP000551758">
    <property type="component" value="Unassembled WGS sequence"/>
</dbReference>
<feature type="region of interest" description="Disordered" evidence="4">
    <location>
        <begin position="1"/>
        <end position="23"/>
    </location>
</feature>
<dbReference type="PROSITE" id="PS50268">
    <property type="entry name" value="CADHERIN_2"/>
    <property type="match status" value="1"/>
</dbReference>
<dbReference type="GO" id="GO:0016020">
    <property type="term" value="C:membrane"/>
    <property type="evidence" value="ECO:0007669"/>
    <property type="project" value="UniProtKB-SubCell"/>
</dbReference>
<accession>A0A7J7EPE6</accession>